<dbReference type="Pfam" id="PF10342">
    <property type="entry name" value="Kre9_KNH"/>
    <property type="match status" value="1"/>
</dbReference>
<gene>
    <name evidence="5" type="ORF">BJX66DRAFT_340662</name>
</gene>
<accession>A0ABR4FXR1</accession>
<feature type="compositionally biased region" description="Low complexity" evidence="2">
    <location>
        <begin position="116"/>
        <end position="185"/>
    </location>
</feature>
<reference evidence="5 6" key="1">
    <citation type="submission" date="2024-07" db="EMBL/GenBank/DDBJ databases">
        <title>Section-level genome sequencing and comparative genomics of Aspergillus sections Usti and Cavernicolus.</title>
        <authorList>
            <consortium name="Lawrence Berkeley National Laboratory"/>
            <person name="Nybo J.L."/>
            <person name="Vesth T.C."/>
            <person name="Theobald S."/>
            <person name="Frisvad J.C."/>
            <person name="Larsen T.O."/>
            <person name="Kjaerboelling I."/>
            <person name="Rothschild-Mancinelli K."/>
            <person name="Lyhne E.K."/>
            <person name="Kogle M.E."/>
            <person name="Barry K."/>
            <person name="Clum A."/>
            <person name="Na H."/>
            <person name="Ledsgaard L."/>
            <person name="Lin J."/>
            <person name="Lipzen A."/>
            <person name="Kuo A."/>
            <person name="Riley R."/>
            <person name="Mondo S."/>
            <person name="Labutti K."/>
            <person name="Haridas S."/>
            <person name="Pangalinan J."/>
            <person name="Salamov A.A."/>
            <person name="Simmons B.A."/>
            <person name="Magnuson J.K."/>
            <person name="Chen J."/>
            <person name="Drula E."/>
            <person name="Henrissat B."/>
            <person name="Wiebenga A."/>
            <person name="Lubbers R.J."/>
            <person name="Gomes A.C."/>
            <person name="Makela M.R."/>
            <person name="Stajich J."/>
            <person name="Grigoriev I.V."/>
            <person name="Mortensen U.H."/>
            <person name="De Vries R.P."/>
            <person name="Baker S.E."/>
            <person name="Andersen M.R."/>
        </authorList>
    </citation>
    <scope>NUCLEOTIDE SEQUENCE [LARGE SCALE GENOMIC DNA]</scope>
    <source>
        <strain evidence="5 6">CBS 209.92</strain>
    </source>
</reference>
<keyword evidence="1 3" id="KW-0732">Signal</keyword>
<evidence type="ECO:0000256" key="3">
    <source>
        <dbReference type="SAM" id="SignalP"/>
    </source>
</evidence>
<evidence type="ECO:0000313" key="5">
    <source>
        <dbReference type="EMBL" id="KAL2788047.1"/>
    </source>
</evidence>
<dbReference type="EMBL" id="JBFTWV010000086">
    <property type="protein sequence ID" value="KAL2788047.1"/>
    <property type="molecule type" value="Genomic_DNA"/>
</dbReference>
<feature type="domain" description="Yeast cell wall synthesis Kre9/Knh1-like N-terminal" evidence="4">
    <location>
        <begin position="24"/>
        <end position="115"/>
    </location>
</feature>
<dbReference type="InterPro" id="IPR018466">
    <property type="entry name" value="Kre9/Knh1-like_N"/>
</dbReference>
<keyword evidence="6" id="KW-1185">Reference proteome</keyword>
<proteinExistence type="predicted"/>
<feature type="chain" id="PRO_5047522959" evidence="3">
    <location>
        <begin position="25"/>
        <end position="230"/>
    </location>
</feature>
<name>A0ABR4FXR1_9EURO</name>
<dbReference type="PANTHER" id="PTHR35185">
    <property type="entry name" value="SERINE/THREONINE-RICH PROTEIN ADG2-RELATED"/>
    <property type="match status" value="1"/>
</dbReference>
<dbReference type="PANTHER" id="PTHR35185:SF1">
    <property type="entry name" value="UPF0619 GPI-ANCHORED MEMBRANE PROTEIN C1322.10"/>
    <property type="match status" value="1"/>
</dbReference>
<evidence type="ECO:0000256" key="2">
    <source>
        <dbReference type="SAM" id="MobiDB-lite"/>
    </source>
</evidence>
<protein>
    <submittedName>
        <fullName evidence="5">Ser-Thr-rich glycosyl-phosphatidyl-inositol-anchored membrane family-domain-containing protein</fullName>
    </submittedName>
</protein>
<dbReference type="InterPro" id="IPR052479">
    <property type="entry name" value="GPI-anchor_Adhesion_Reg"/>
</dbReference>
<dbReference type="Proteomes" id="UP001610563">
    <property type="component" value="Unassembled WGS sequence"/>
</dbReference>
<evidence type="ECO:0000256" key="1">
    <source>
        <dbReference type="ARBA" id="ARBA00022729"/>
    </source>
</evidence>
<feature type="signal peptide" evidence="3">
    <location>
        <begin position="1"/>
        <end position="24"/>
    </location>
</feature>
<evidence type="ECO:0000313" key="6">
    <source>
        <dbReference type="Proteomes" id="UP001610563"/>
    </source>
</evidence>
<organism evidence="5 6">
    <name type="scientific">Aspergillus keveii</name>
    <dbReference type="NCBI Taxonomy" id="714993"/>
    <lineage>
        <taxon>Eukaryota</taxon>
        <taxon>Fungi</taxon>
        <taxon>Dikarya</taxon>
        <taxon>Ascomycota</taxon>
        <taxon>Pezizomycotina</taxon>
        <taxon>Eurotiomycetes</taxon>
        <taxon>Eurotiomycetidae</taxon>
        <taxon>Eurotiales</taxon>
        <taxon>Aspergillaceae</taxon>
        <taxon>Aspergillus</taxon>
        <taxon>Aspergillus subgen. Nidulantes</taxon>
    </lineage>
</organism>
<evidence type="ECO:0000259" key="4">
    <source>
        <dbReference type="Pfam" id="PF10342"/>
    </source>
</evidence>
<sequence length="230" mass="22941">MRSTIVSSALLLAVTAGALKVTEPKKNVEIDPSSSFTVKWDSVNTDPTSFDLYLVNNAVYPPVDKKIATDVDTSDGSYTIDSISGLADGPGYQINLFSNEEHNTGILAQSQQFNVTGSDDSSSSSSSSATPTSTSTSTSSTSTGTSTTTTSTETDSESSSSTASTSLTTGASTTTSASSSESSSAAASTTSGAADANASDVFDGENGAGAMSAPLVVAAGVIGGALLFNL</sequence>
<comment type="caution">
    <text evidence="5">The sequence shown here is derived from an EMBL/GenBank/DDBJ whole genome shotgun (WGS) entry which is preliminary data.</text>
</comment>
<feature type="region of interest" description="Disordered" evidence="2">
    <location>
        <begin position="113"/>
        <end position="185"/>
    </location>
</feature>